<dbReference type="EMBL" id="JBHTIF010000001">
    <property type="protein sequence ID" value="MFD0725557.1"/>
    <property type="molecule type" value="Genomic_DNA"/>
</dbReference>
<dbReference type="RefSeq" id="WP_386823150.1">
    <property type="nucleotide sequence ID" value="NZ_JBHTIF010000001.1"/>
</dbReference>
<evidence type="ECO:0008006" key="4">
    <source>
        <dbReference type="Google" id="ProtNLM"/>
    </source>
</evidence>
<reference evidence="3" key="1">
    <citation type="journal article" date="2019" name="Int. J. Syst. Evol. Microbiol.">
        <title>The Global Catalogue of Microorganisms (GCM) 10K type strain sequencing project: providing services to taxonomists for standard genome sequencing and annotation.</title>
        <authorList>
            <consortium name="The Broad Institute Genomics Platform"/>
            <consortium name="The Broad Institute Genome Sequencing Center for Infectious Disease"/>
            <person name="Wu L."/>
            <person name="Ma J."/>
        </authorList>
    </citation>
    <scope>NUCLEOTIDE SEQUENCE [LARGE SCALE GENOMIC DNA]</scope>
    <source>
        <strain evidence="3">CCUG 55585</strain>
    </source>
</reference>
<comment type="caution">
    <text evidence="2">The sequence shown here is derived from an EMBL/GenBank/DDBJ whole genome shotgun (WGS) entry which is preliminary data.</text>
</comment>
<protein>
    <recommendedName>
        <fullName evidence="4">Lipoprotein</fullName>
    </recommendedName>
</protein>
<name>A0ABW2YAX4_9GAMM</name>
<evidence type="ECO:0000256" key="1">
    <source>
        <dbReference type="SAM" id="SignalP"/>
    </source>
</evidence>
<evidence type="ECO:0000313" key="3">
    <source>
        <dbReference type="Proteomes" id="UP001597110"/>
    </source>
</evidence>
<proteinExistence type="predicted"/>
<keyword evidence="1" id="KW-0732">Signal</keyword>
<organism evidence="2 3">
    <name type="scientific">Lysobacter brunescens</name>
    <dbReference type="NCBI Taxonomy" id="262323"/>
    <lineage>
        <taxon>Bacteria</taxon>
        <taxon>Pseudomonadati</taxon>
        <taxon>Pseudomonadota</taxon>
        <taxon>Gammaproteobacteria</taxon>
        <taxon>Lysobacterales</taxon>
        <taxon>Lysobacteraceae</taxon>
        <taxon>Lysobacter</taxon>
    </lineage>
</organism>
<accession>A0ABW2YAX4</accession>
<gene>
    <name evidence="2" type="ORF">ACFQ0E_08095</name>
</gene>
<evidence type="ECO:0000313" key="2">
    <source>
        <dbReference type="EMBL" id="MFD0725557.1"/>
    </source>
</evidence>
<dbReference type="Proteomes" id="UP001597110">
    <property type="component" value="Unassembled WGS sequence"/>
</dbReference>
<sequence length="274" mass="29517">MPPVCTLALCVALVTACAGDAPPADRTTGALLPAAKAVDPAPASMPAPAPVPLTREQALDRFAGDWMVTKAVPTDADESISVFIRREGDALAIFEGGIRELDVRIASFDPATGALSLVETLPDGTVALTMTPLDVSASVDSVKRDVLLAWDDGVRWTLTGGALPTDPEAYSNDVIQSVRARGRRGVHRVENIACGENASLRHRILCEDTALRHRHFELMEQFMAIGGEYPDSHRTYQAAIRDLDTCTDKACVAKGIDTWSRYLDDNYPGQQMVD</sequence>
<feature type="signal peptide" evidence="1">
    <location>
        <begin position="1"/>
        <end position="20"/>
    </location>
</feature>
<feature type="chain" id="PRO_5046714758" description="Lipoprotein" evidence="1">
    <location>
        <begin position="21"/>
        <end position="274"/>
    </location>
</feature>
<keyword evidence="3" id="KW-1185">Reference proteome</keyword>